<dbReference type="GO" id="GO:0006574">
    <property type="term" value="P:L-valine catabolic process"/>
    <property type="evidence" value="ECO:0007669"/>
    <property type="project" value="TreeGrafter"/>
</dbReference>
<evidence type="ECO:0000313" key="5">
    <source>
        <dbReference type="EMBL" id="SCC71623.1"/>
    </source>
</evidence>
<dbReference type="Gene3D" id="3.90.226.10">
    <property type="entry name" value="2-enoyl-CoA Hydratase, Chain A, domain 1"/>
    <property type="match status" value="1"/>
</dbReference>
<feature type="domain" description="Enoyl-CoA hydratase/isomerase" evidence="4">
    <location>
        <begin position="24"/>
        <end position="341"/>
    </location>
</feature>
<dbReference type="Pfam" id="PF16113">
    <property type="entry name" value="ECH_2"/>
    <property type="match status" value="1"/>
</dbReference>
<organism evidence="5 6">
    <name type="scientific">Acinetobacter albensis</name>
    <dbReference type="NCBI Taxonomy" id="1673609"/>
    <lineage>
        <taxon>Bacteria</taxon>
        <taxon>Pseudomonadati</taxon>
        <taxon>Pseudomonadota</taxon>
        <taxon>Gammaproteobacteria</taxon>
        <taxon>Moraxellales</taxon>
        <taxon>Moraxellaceae</taxon>
        <taxon>Acinetobacter</taxon>
    </lineage>
</organism>
<dbReference type="InterPro" id="IPR032259">
    <property type="entry name" value="HIBYL-CoA-H"/>
</dbReference>
<dbReference type="InterPro" id="IPR029045">
    <property type="entry name" value="ClpP/crotonase-like_dom_sf"/>
</dbReference>
<dbReference type="EC" id="3.1.2.4" evidence="2"/>
<dbReference type="CDD" id="cd06558">
    <property type="entry name" value="crotonase-like"/>
    <property type="match status" value="1"/>
</dbReference>
<dbReference type="Proteomes" id="UP000243661">
    <property type="component" value="Unassembled WGS sequence"/>
</dbReference>
<dbReference type="GO" id="GO:0003860">
    <property type="term" value="F:3-hydroxyisobutyryl-CoA hydrolase activity"/>
    <property type="evidence" value="ECO:0007669"/>
    <property type="project" value="UniProtKB-EC"/>
</dbReference>
<dbReference type="EMBL" id="FMBK01000005">
    <property type="protein sequence ID" value="SCC71623.1"/>
    <property type="molecule type" value="Genomic_DNA"/>
</dbReference>
<dbReference type="RefSeq" id="WP_092718940.1">
    <property type="nucleotide sequence ID" value="NZ_FMBK01000005.1"/>
</dbReference>
<evidence type="ECO:0000313" key="6">
    <source>
        <dbReference type="Proteomes" id="UP000243661"/>
    </source>
</evidence>
<dbReference type="AlphaFoldDB" id="A0A1C4GUW6"/>
<dbReference type="GO" id="GO:0005829">
    <property type="term" value="C:cytosol"/>
    <property type="evidence" value="ECO:0007669"/>
    <property type="project" value="TreeGrafter"/>
</dbReference>
<accession>A0A1C4GUW6</accession>
<evidence type="ECO:0000256" key="2">
    <source>
        <dbReference type="ARBA" id="ARBA00011915"/>
    </source>
</evidence>
<evidence type="ECO:0000256" key="1">
    <source>
        <dbReference type="ARBA" id="ARBA00001709"/>
    </source>
</evidence>
<dbReference type="InterPro" id="IPR045004">
    <property type="entry name" value="ECH_dom"/>
</dbReference>
<dbReference type="OrthoDB" id="9790967at2"/>
<reference evidence="5 6" key="1">
    <citation type="submission" date="2016-08" db="EMBL/GenBank/DDBJ databases">
        <authorList>
            <person name="Seilhamer J.J."/>
        </authorList>
    </citation>
    <scope>NUCLEOTIDE SEQUENCE [LARGE SCALE GENOMIC DNA]</scope>
    <source>
        <strain evidence="5 6">ANC 4874</strain>
    </source>
</reference>
<protein>
    <recommendedName>
        <fullName evidence="2">3-hydroxyisobutyryl-CoA hydrolase</fullName>
        <ecNumber evidence="2">3.1.2.4</ecNumber>
    </recommendedName>
</protein>
<evidence type="ECO:0000259" key="4">
    <source>
        <dbReference type="Pfam" id="PF16113"/>
    </source>
</evidence>
<proteinExistence type="predicted"/>
<dbReference type="PANTHER" id="PTHR43176">
    <property type="entry name" value="3-HYDROXYISOBUTYRYL-COA HYDROLASE-RELATED"/>
    <property type="match status" value="1"/>
</dbReference>
<dbReference type="SUPFAM" id="SSF52096">
    <property type="entry name" value="ClpP/crotonase"/>
    <property type="match status" value="1"/>
</dbReference>
<gene>
    <name evidence="5" type="ORF">GA0116959_10542</name>
</gene>
<keyword evidence="3" id="KW-0378">Hydrolase</keyword>
<sequence>MTQSPELKSYHPDLIVEEAKNGWRIVRLNRPKSLHALDESIVTALLDVFQDFHLDDAVKAIWLDSTTPKAFCAGGDVRKLRQLVINDEVETANKFFEQEYALDLLLHNYAKPVLVWGEGYVMGGGLGLFMAAPFRLVTPYSRLAMPEINIGLYPDVGATRFLADRGAIGLFTGLTGSIMTAAGAYGIGWATHICDAQRDNVLQKVLNIDWGHYPAGDFRAIDDTLNGMHRPVGPGPLQNSLDVIHSVCRGVNFEHDYESIIGLSDARSDWLRQASENLQKGSPTTAALTWLLWQWGKQVHSWNEIFELEIQISDWKIRHPDFVEGVRARLVDKDLSPEWKKGADFSLKSILSDYPPVTKIESWNNLLKHYGVISSV</sequence>
<name>A0A1C4GUW6_9GAMM</name>
<dbReference type="PANTHER" id="PTHR43176:SF3">
    <property type="entry name" value="3-HYDROXYISOBUTYRYL-COA HYDROLASE, MITOCHONDRIAL"/>
    <property type="match status" value="1"/>
</dbReference>
<comment type="catalytic activity">
    <reaction evidence="1">
        <text>3-hydroxy-2-methylpropanoyl-CoA + H2O = 3-hydroxy-2-methylpropanoate + CoA + H(+)</text>
        <dbReference type="Rhea" id="RHEA:20888"/>
        <dbReference type="ChEBI" id="CHEBI:11805"/>
        <dbReference type="ChEBI" id="CHEBI:15377"/>
        <dbReference type="ChEBI" id="CHEBI:15378"/>
        <dbReference type="ChEBI" id="CHEBI:57287"/>
        <dbReference type="ChEBI" id="CHEBI:57340"/>
        <dbReference type="EC" id="3.1.2.4"/>
    </reaction>
</comment>
<evidence type="ECO:0000256" key="3">
    <source>
        <dbReference type="ARBA" id="ARBA00022801"/>
    </source>
</evidence>